<proteinExistence type="predicted"/>
<dbReference type="InterPro" id="IPR036237">
    <property type="entry name" value="Xyl_isomerase-like_sf"/>
</dbReference>
<accession>A0A832ZFK8</accession>
<sequence length="69" mass="8122">DSMHIHVSGIHYTEKGERHHLNLQGSDLRWENLLKVLKEFRVKGVVISESPNIERDAILMKKKYEQIKV</sequence>
<evidence type="ECO:0000313" key="1">
    <source>
        <dbReference type="EMBL" id="HIP88526.1"/>
    </source>
</evidence>
<dbReference type="AlphaFoldDB" id="A0A832ZFK8"/>
<dbReference type="SUPFAM" id="SSF51658">
    <property type="entry name" value="Xylose isomerase-like"/>
    <property type="match status" value="1"/>
</dbReference>
<feature type="non-terminal residue" evidence="1">
    <location>
        <position position="1"/>
    </location>
</feature>
<dbReference type="EMBL" id="DQUR01000027">
    <property type="protein sequence ID" value="HIP88526.1"/>
    <property type="molecule type" value="Genomic_DNA"/>
</dbReference>
<comment type="caution">
    <text evidence="1">The sequence shown here is derived from an EMBL/GenBank/DDBJ whole genome shotgun (WGS) entry which is preliminary data.</text>
</comment>
<reference evidence="1" key="1">
    <citation type="journal article" date="2020" name="ISME J.">
        <title>Gammaproteobacteria mediating utilization of methyl-, sulfur- and petroleum organic compounds in deep ocean hydrothermal plumes.</title>
        <authorList>
            <person name="Zhou Z."/>
            <person name="Liu Y."/>
            <person name="Pan J."/>
            <person name="Cron B.R."/>
            <person name="Toner B.M."/>
            <person name="Anantharaman K."/>
            <person name="Breier J.A."/>
            <person name="Dick G.J."/>
            <person name="Li M."/>
        </authorList>
    </citation>
    <scope>NUCLEOTIDE SEQUENCE</scope>
    <source>
        <strain evidence="1">SZUA-1476</strain>
    </source>
</reference>
<evidence type="ECO:0008006" key="3">
    <source>
        <dbReference type="Google" id="ProtNLM"/>
    </source>
</evidence>
<name>A0A832ZFK8_9EURY</name>
<organism evidence="1 2">
    <name type="scientific">Thermococcus paralvinellae</name>
    <dbReference type="NCBI Taxonomy" id="582419"/>
    <lineage>
        <taxon>Archaea</taxon>
        <taxon>Methanobacteriati</taxon>
        <taxon>Methanobacteriota</taxon>
        <taxon>Thermococci</taxon>
        <taxon>Thermococcales</taxon>
        <taxon>Thermococcaceae</taxon>
        <taxon>Thermococcus</taxon>
    </lineage>
</organism>
<protein>
    <recommendedName>
        <fullName evidence="3">Xylose isomerase-like TIM barrel domain-containing protein</fullName>
    </recommendedName>
</protein>
<evidence type="ECO:0000313" key="2">
    <source>
        <dbReference type="Proteomes" id="UP000653692"/>
    </source>
</evidence>
<dbReference type="Proteomes" id="UP000653692">
    <property type="component" value="Unassembled WGS sequence"/>
</dbReference>
<gene>
    <name evidence="1" type="ORF">EYH24_00775</name>
</gene>